<comment type="caution">
    <text evidence="6">The sequence shown here is derived from an EMBL/GenBank/DDBJ whole genome shotgun (WGS) entry which is preliminary data.</text>
</comment>
<dbReference type="EMBL" id="MFTN01000005">
    <property type="protein sequence ID" value="OGI63387.1"/>
    <property type="molecule type" value="Genomic_DNA"/>
</dbReference>
<dbReference type="PANTHER" id="PTHR23526:SF4">
    <property type="entry name" value="INTEGRAL MEMBRANE TRANSPORT PROTEIN"/>
    <property type="match status" value="1"/>
</dbReference>
<dbReference type="Proteomes" id="UP000177602">
    <property type="component" value="Unassembled WGS sequence"/>
</dbReference>
<dbReference type="InterPro" id="IPR036259">
    <property type="entry name" value="MFS_trans_sf"/>
</dbReference>
<gene>
    <name evidence="6" type="ORF">A2818_00965</name>
</gene>
<evidence type="ECO:0000313" key="6">
    <source>
        <dbReference type="EMBL" id="OGI63387.1"/>
    </source>
</evidence>
<evidence type="ECO:0000259" key="5">
    <source>
        <dbReference type="PROSITE" id="PS50850"/>
    </source>
</evidence>
<dbReference type="SUPFAM" id="SSF103473">
    <property type="entry name" value="MFS general substrate transporter"/>
    <property type="match status" value="1"/>
</dbReference>
<feature type="transmembrane region" description="Helical" evidence="4">
    <location>
        <begin position="7"/>
        <end position="26"/>
    </location>
</feature>
<feature type="transmembrane region" description="Helical" evidence="4">
    <location>
        <begin position="293"/>
        <end position="318"/>
    </location>
</feature>
<dbReference type="PANTHER" id="PTHR23526">
    <property type="entry name" value="INTEGRAL MEMBRANE TRANSPORT PROTEIN-RELATED"/>
    <property type="match status" value="1"/>
</dbReference>
<feature type="transmembrane region" description="Helical" evidence="4">
    <location>
        <begin position="157"/>
        <end position="177"/>
    </location>
</feature>
<evidence type="ECO:0000256" key="4">
    <source>
        <dbReference type="SAM" id="Phobius"/>
    </source>
</evidence>
<evidence type="ECO:0000313" key="7">
    <source>
        <dbReference type="Proteomes" id="UP000177602"/>
    </source>
</evidence>
<feature type="transmembrane region" description="Helical" evidence="4">
    <location>
        <begin position="330"/>
        <end position="353"/>
    </location>
</feature>
<name>A0A1F6V141_9BACT</name>
<accession>A0A1F6V141</accession>
<dbReference type="InterPro" id="IPR020846">
    <property type="entry name" value="MFS_dom"/>
</dbReference>
<protein>
    <recommendedName>
        <fullName evidence="5">Major facilitator superfamily (MFS) profile domain-containing protein</fullName>
    </recommendedName>
</protein>
<evidence type="ECO:0000256" key="1">
    <source>
        <dbReference type="ARBA" id="ARBA00022692"/>
    </source>
</evidence>
<proteinExistence type="predicted"/>
<dbReference type="Pfam" id="PF07690">
    <property type="entry name" value="MFS_1"/>
    <property type="match status" value="1"/>
</dbReference>
<feature type="transmembrane region" description="Helical" evidence="4">
    <location>
        <begin position="359"/>
        <end position="378"/>
    </location>
</feature>
<feature type="domain" description="Major facilitator superfamily (MFS) profile" evidence="5">
    <location>
        <begin position="4"/>
        <end position="383"/>
    </location>
</feature>
<feature type="transmembrane region" description="Helical" evidence="4">
    <location>
        <begin position="207"/>
        <end position="227"/>
    </location>
</feature>
<dbReference type="InterPro" id="IPR011701">
    <property type="entry name" value="MFS"/>
</dbReference>
<feature type="transmembrane region" description="Helical" evidence="4">
    <location>
        <begin position="239"/>
        <end position="257"/>
    </location>
</feature>
<keyword evidence="3 4" id="KW-0472">Membrane</keyword>
<reference evidence="6 7" key="1">
    <citation type="journal article" date="2016" name="Nat. Commun.">
        <title>Thousands of microbial genomes shed light on interconnected biogeochemical processes in an aquifer system.</title>
        <authorList>
            <person name="Anantharaman K."/>
            <person name="Brown C.T."/>
            <person name="Hug L.A."/>
            <person name="Sharon I."/>
            <person name="Castelle C.J."/>
            <person name="Probst A.J."/>
            <person name="Thomas B.C."/>
            <person name="Singh A."/>
            <person name="Wilkins M.J."/>
            <person name="Karaoz U."/>
            <person name="Brodie E.L."/>
            <person name="Williams K.H."/>
            <person name="Hubbard S.S."/>
            <person name="Banfield J.F."/>
        </authorList>
    </citation>
    <scope>NUCLEOTIDE SEQUENCE [LARGE SCALE GENOMIC DNA]</scope>
</reference>
<evidence type="ECO:0000256" key="3">
    <source>
        <dbReference type="ARBA" id="ARBA00023136"/>
    </source>
</evidence>
<feature type="transmembrane region" description="Helical" evidence="4">
    <location>
        <begin position="38"/>
        <end position="57"/>
    </location>
</feature>
<keyword evidence="2 4" id="KW-1133">Transmembrane helix</keyword>
<dbReference type="InterPro" id="IPR052528">
    <property type="entry name" value="Sugar_transport-like"/>
</dbReference>
<dbReference type="GO" id="GO:0022857">
    <property type="term" value="F:transmembrane transporter activity"/>
    <property type="evidence" value="ECO:0007669"/>
    <property type="project" value="InterPro"/>
</dbReference>
<feature type="transmembrane region" description="Helical" evidence="4">
    <location>
        <begin position="92"/>
        <end position="111"/>
    </location>
</feature>
<dbReference type="Gene3D" id="1.20.1250.20">
    <property type="entry name" value="MFS general substrate transporter like domains"/>
    <property type="match status" value="2"/>
</dbReference>
<evidence type="ECO:0000256" key="2">
    <source>
        <dbReference type="ARBA" id="ARBA00022989"/>
    </source>
</evidence>
<dbReference type="PROSITE" id="PS50850">
    <property type="entry name" value="MFS"/>
    <property type="match status" value="1"/>
</dbReference>
<keyword evidence="1 4" id="KW-0812">Transmembrane</keyword>
<feature type="transmembrane region" description="Helical" evidence="4">
    <location>
        <begin position="269"/>
        <end position="287"/>
    </location>
</feature>
<dbReference type="STRING" id="1801737.A2818_00965"/>
<feature type="transmembrane region" description="Helical" evidence="4">
    <location>
        <begin position="131"/>
        <end position="151"/>
    </location>
</feature>
<sequence length="383" mass="43399">MKQNRKIIYLAGFLFSMPIALMSYINSSFLSSFVNGKLMGVTYALGSVASILALLTAPTIFRKFGGYKFLLFVIGFDALSILSFALAKNAWVALLAFILGFALNTVIIFSLDEILKIFSKNSSTGKTRGTYLAVSSAAWILAQLVSGTILGEFSFRMIYLTAFSIMILFFLLCFFHLKDIPDPNYDKLNVIKYLKNFFKNKNLFRSYGINLLLQLFFCWMVIYTPIYLKAHLGFNWSEIGIIFAVMLLPFSILPFHIGKYSDKIGEKKMLMFGFLIASLSTLVLFFIERREIWIWALALLMTRIGAATIEIMSDAYFFKHIKMENEEWVGVYRSATPVAYVFGPLIALVVFVFVPSFNFIYPILAALMLCGVYLASTIKKSDI</sequence>
<feature type="transmembrane region" description="Helical" evidence="4">
    <location>
        <begin position="69"/>
        <end position="86"/>
    </location>
</feature>
<organism evidence="6 7">
    <name type="scientific">Candidatus Nomurabacteria bacterium RIFCSPHIGHO2_01_FULL_40_12</name>
    <dbReference type="NCBI Taxonomy" id="1801737"/>
    <lineage>
        <taxon>Bacteria</taxon>
        <taxon>Candidatus Nomuraibacteriota</taxon>
    </lineage>
</organism>
<dbReference type="AlphaFoldDB" id="A0A1F6V141"/>